<keyword evidence="2" id="KW-0472">Membrane</keyword>
<keyword evidence="2" id="KW-1133">Transmembrane helix</keyword>
<accession>A0A3D2X2W4</accession>
<feature type="region of interest" description="Disordered" evidence="1">
    <location>
        <begin position="345"/>
        <end position="455"/>
    </location>
</feature>
<comment type="caution">
    <text evidence="3">The sequence shown here is derived from an EMBL/GenBank/DDBJ whole genome shotgun (WGS) entry which is preliminary data.</text>
</comment>
<evidence type="ECO:0000256" key="2">
    <source>
        <dbReference type="SAM" id="Phobius"/>
    </source>
</evidence>
<name>A0A3D2X2W4_9FIRM</name>
<feature type="compositionally biased region" description="Low complexity" evidence="1">
    <location>
        <begin position="419"/>
        <end position="455"/>
    </location>
</feature>
<sequence length="526" mass="57666">MKHKKKQDWSKLFIIGAIVVALLAIFSVVLFTVFGQKEKKVKGKEPEPTPIVEDSNTTYENAVMAVYLETDTTRNKLKVLEIDSGETLWLDYHGGTSIVDKYDQNLAVSQLLSGQIVDLFFKEGTKELAKLKISDKIWEAIGVTDVKVNPEARMVTFHGTNYTYPEHVTVLYHGEPADISDVLNMDYVTLRGVDENIYAVIINQGHGYLELSGQEDFIGGTISVGTTAIEDITNDLRLTIKEGNYPVTVRNKNMEGTKDVTIVRGQTLKCNVEEFGMAAIMRGRVRFSIKPESANLYIDGVKTNYIEPVELTYGEHKVEVSLGGYVTYKGILNVDRTDQIANITLPENDGFNGSNNSNNSENNNGDNNGNNNGNNNWNNNTDNNNGYETDFEDNWSNNSGNSGGSEIEDSTSDGDDDMNNSGNGSSGSNQGSNNNGGNNNGSNNGGNSSNGNHNSNKNNTITINWITGADVYFDGAFMGTIKNGKLVVEKQIGSIDVDLVVEGEETKSYQIEIEDDGADAYFSFPK</sequence>
<feature type="compositionally biased region" description="Low complexity" evidence="1">
    <location>
        <begin position="348"/>
        <end position="386"/>
    </location>
</feature>
<evidence type="ECO:0000256" key="1">
    <source>
        <dbReference type="SAM" id="MobiDB-lite"/>
    </source>
</evidence>
<evidence type="ECO:0000313" key="4">
    <source>
        <dbReference type="Proteomes" id="UP000262969"/>
    </source>
</evidence>
<evidence type="ECO:0000313" key="3">
    <source>
        <dbReference type="EMBL" id="HCL01489.1"/>
    </source>
</evidence>
<feature type="transmembrane region" description="Helical" evidence="2">
    <location>
        <begin position="12"/>
        <end position="34"/>
    </location>
</feature>
<gene>
    <name evidence="3" type="ORF">DHW61_03590</name>
</gene>
<dbReference type="Proteomes" id="UP000262969">
    <property type="component" value="Unassembled WGS sequence"/>
</dbReference>
<proteinExistence type="predicted"/>
<dbReference type="AlphaFoldDB" id="A0A3D2X2W4"/>
<keyword evidence="2" id="KW-0812">Transmembrane</keyword>
<reference evidence="3 4" key="1">
    <citation type="journal article" date="2018" name="Nat. Biotechnol.">
        <title>A standardized bacterial taxonomy based on genome phylogeny substantially revises the tree of life.</title>
        <authorList>
            <person name="Parks D.H."/>
            <person name="Chuvochina M."/>
            <person name="Waite D.W."/>
            <person name="Rinke C."/>
            <person name="Skarshewski A."/>
            <person name="Chaumeil P.A."/>
            <person name="Hugenholtz P."/>
        </authorList>
    </citation>
    <scope>NUCLEOTIDE SEQUENCE [LARGE SCALE GENOMIC DNA]</scope>
    <source>
        <strain evidence="3">UBA11728</strain>
    </source>
</reference>
<evidence type="ECO:0008006" key="5">
    <source>
        <dbReference type="Google" id="ProtNLM"/>
    </source>
</evidence>
<dbReference type="EMBL" id="DPVV01000126">
    <property type="protein sequence ID" value="HCL01489.1"/>
    <property type="molecule type" value="Genomic_DNA"/>
</dbReference>
<organism evidence="3 4">
    <name type="scientific">Lachnoclostridium phytofermentans</name>
    <dbReference type="NCBI Taxonomy" id="66219"/>
    <lineage>
        <taxon>Bacteria</taxon>
        <taxon>Bacillati</taxon>
        <taxon>Bacillota</taxon>
        <taxon>Clostridia</taxon>
        <taxon>Lachnospirales</taxon>
        <taxon>Lachnospiraceae</taxon>
    </lineage>
</organism>
<protein>
    <recommendedName>
        <fullName evidence="5">PEGA domain-containing protein</fullName>
    </recommendedName>
</protein>
<feature type="compositionally biased region" description="Acidic residues" evidence="1">
    <location>
        <begin position="406"/>
        <end position="418"/>
    </location>
</feature>